<dbReference type="EMBL" id="CM056820">
    <property type="protein sequence ID" value="KAJ8616216.1"/>
    <property type="molecule type" value="Genomic_DNA"/>
</dbReference>
<gene>
    <name evidence="1" type="ORF">MRB53_035588</name>
</gene>
<keyword evidence="2" id="KW-1185">Reference proteome</keyword>
<protein>
    <submittedName>
        <fullName evidence="1">Uncharacterized protein</fullName>
    </submittedName>
</protein>
<proteinExistence type="predicted"/>
<comment type="caution">
    <text evidence="1">The sequence shown here is derived from an EMBL/GenBank/DDBJ whole genome shotgun (WGS) entry which is preliminary data.</text>
</comment>
<dbReference type="Proteomes" id="UP001234297">
    <property type="component" value="Chromosome 12"/>
</dbReference>
<evidence type="ECO:0000313" key="2">
    <source>
        <dbReference type="Proteomes" id="UP001234297"/>
    </source>
</evidence>
<reference evidence="1 2" key="1">
    <citation type="journal article" date="2022" name="Hortic Res">
        <title>A haplotype resolved chromosomal level avocado genome allows analysis of novel avocado genes.</title>
        <authorList>
            <person name="Nath O."/>
            <person name="Fletcher S.J."/>
            <person name="Hayward A."/>
            <person name="Shaw L.M."/>
            <person name="Masouleh A.K."/>
            <person name="Furtado A."/>
            <person name="Henry R.J."/>
            <person name="Mitter N."/>
        </authorList>
    </citation>
    <scope>NUCLEOTIDE SEQUENCE [LARGE SCALE GENOMIC DNA]</scope>
    <source>
        <strain evidence="2">cv. Hass</strain>
    </source>
</reference>
<organism evidence="1 2">
    <name type="scientific">Persea americana</name>
    <name type="common">Avocado</name>
    <dbReference type="NCBI Taxonomy" id="3435"/>
    <lineage>
        <taxon>Eukaryota</taxon>
        <taxon>Viridiplantae</taxon>
        <taxon>Streptophyta</taxon>
        <taxon>Embryophyta</taxon>
        <taxon>Tracheophyta</taxon>
        <taxon>Spermatophyta</taxon>
        <taxon>Magnoliopsida</taxon>
        <taxon>Magnoliidae</taxon>
        <taxon>Laurales</taxon>
        <taxon>Lauraceae</taxon>
        <taxon>Persea</taxon>
    </lineage>
</organism>
<evidence type="ECO:0000313" key="1">
    <source>
        <dbReference type="EMBL" id="KAJ8616216.1"/>
    </source>
</evidence>
<accession>A0ACC2K525</accession>
<sequence length="73" mass="8137">MLSLASALCFGIISAIYIQTLNFRGIVEPCLWFSLLCCFIYSVATRIAQEDRKVNTEFCKSIGADGKQRQGLI</sequence>
<name>A0ACC2K525_PERAE</name>